<organism evidence="1 2">
    <name type="scientific">Treponema saccharophilum DSM 2985</name>
    <dbReference type="NCBI Taxonomy" id="907348"/>
    <lineage>
        <taxon>Bacteria</taxon>
        <taxon>Pseudomonadati</taxon>
        <taxon>Spirochaetota</taxon>
        <taxon>Spirochaetia</taxon>
        <taxon>Spirochaetales</taxon>
        <taxon>Treponemataceae</taxon>
        <taxon>Treponema</taxon>
    </lineage>
</organism>
<dbReference type="Proteomes" id="UP000003571">
    <property type="component" value="Unassembled WGS sequence"/>
</dbReference>
<dbReference type="RefSeq" id="WP_002703303.1">
    <property type="nucleotide sequence ID" value="NZ_AGRW01000041.1"/>
</dbReference>
<evidence type="ECO:0000313" key="1">
    <source>
        <dbReference type="EMBL" id="EIC02224.1"/>
    </source>
</evidence>
<reference evidence="1 2" key="1">
    <citation type="submission" date="2011-09" db="EMBL/GenBank/DDBJ databases">
        <title>The draft genome of Treponema saccharophilum DSM 2985.</title>
        <authorList>
            <consortium name="US DOE Joint Genome Institute (JGI-PGF)"/>
            <person name="Lucas S."/>
            <person name="Copeland A."/>
            <person name="Lapidus A."/>
            <person name="Glavina del Rio T."/>
            <person name="Dalin E."/>
            <person name="Tice H."/>
            <person name="Bruce D."/>
            <person name="Goodwin L."/>
            <person name="Pitluck S."/>
            <person name="Peters L."/>
            <person name="Kyrpides N."/>
            <person name="Mavromatis K."/>
            <person name="Ivanova N."/>
            <person name="Markowitz V."/>
            <person name="Cheng J.-F."/>
            <person name="Hugenholtz P."/>
            <person name="Woyke T."/>
            <person name="Wu D."/>
            <person name="Gronow S."/>
            <person name="Wellnitz S."/>
            <person name="Brambilla E."/>
            <person name="Klenk H.-P."/>
            <person name="Eisen J.A."/>
        </authorList>
    </citation>
    <scope>NUCLEOTIDE SEQUENCE [LARGE SCALE GENOMIC DNA]</scope>
    <source>
        <strain evidence="1 2">DSM 2985</strain>
    </source>
</reference>
<name>H7EJI6_9SPIR</name>
<protein>
    <submittedName>
        <fullName evidence="1">Uncharacterized protein</fullName>
    </submittedName>
</protein>
<evidence type="ECO:0000313" key="2">
    <source>
        <dbReference type="Proteomes" id="UP000003571"/>
    </source>
</evidence>
<gene>
    <name evidence="1" type="ORF">TresaDRAFT_1488</name>
</gene>
<dbReference type="STRING" id="907348.TresaDRAFT_1488"/>
<accession>H7EJI6</accession>
<keyword evidence="2" id="KW-1185">Reference proteome</keyword>
<comment type="caution">
    <text evidence="1">The sequence shown here is derived from an EMBL/GenBank/DDBJ whole genome shotgun (WGS) entry which is preliminary data.</text>
</comment>
<dbReference type="EMBL" id="AGRW01000041">
    <property type="protein sequence ID" value="EIC02224.1"/>
    <property type="molecule type" value="Genomic_DNA"/>
</dbReference>
<sequence>MKKLLMMADGFVFAGTERSCSNEQKVPFDEGYEFFKNSDLQYNLYCSPVFEEAYNWKKYYNLSDEEDEEERKYWLNELYQTIGSVYKN</sequence>
<dbReference type="PATRIC" id="fig|907348.3.peg.940"/>
<dbReference type="AlphaFoldDB" id="H7EJI6"/>
<proteinExistence type="predicted"/>